<keyword evidence="8" id="KW-1003">Cell membrane</keyword>
<keyword evidence="5 8" id="KW-0808">Transferase</keyword>
<evidence type="ECO:0000256" key="6">
    <source>
        <dbReference type="ARBA" id="ARBA00031445"/>
    </source>
</evidence>
<dbReference type="Proteomes" id="UP000176562">
    <property type="component" value="Chromosome"/>
</dbReference>
<keyword evidence="8" id="KW-0472">Membrane</keyword>
<evidence type="ECO:0000256" key="4">
    <source>
        <dbReference type="ARBA" id="ARBA00019077"/>
    </source>
</evidence>
<dbReference type="PANTHER" id="PTHR42755:SF1">
    <property type="entry name" value="3-DEOXY-D-MANNO-OCTULOSONIC ACID TRANSFERASE, MITOCHONDRIAL-RELATED"/>
    <property type="match status" value="1"/>
</dbReference>
<dbReference type="AlphaFoldDB" id="A0A1D9M8P1"/>
<evidence type="ECO:0000259" key="9">
    <source>
        <dbReference type="Pfam" id="PF04413"/>
    </source>
</evidence>
<protein>
    <recommendedName>
        <fullName evidence="4 8">3-deoxy-D-manno-octulosonic acid transferase</fullName>
        <shortName evidence="8">Kdo transferase</shortName>
        <ecNumber evidence="3 8">2.4.99.12</ecNumber>
    </recommendedName>
    <alternativeName>
        <fullName evidence="6 8">Lipid IV(A) 3-deoxy-D-manno-octulosonic acid transferase</fullName>
    </alternativeName>
</protein>
<evidence type="ECO:0000256" key="8">
    <source>
        <dbReference type="RuleBase" id="RU365103"/>
    </source>
</evidence>
<dbReference type="InterPro" id="IPR039901">
    <property type="entry name" value="Kdotransferase"/>
</dbReference>
<gene>
    <name evidence="10" type="ORF">LPB142_01770</name>
</gene>
<dbReference type="Gene3D" id="3.40.50.2000">
    <property type="entry name" value="Glycogen Phosphorylase B"/>
    <property type="match status" value="1"/>
</dbReference>
<dbReference type="Gene3D" id="3.40.50.11720">
    <property type="entry name" value="3-Deoxy-D-manno-octulosonic-acid transferase, N-terminal domain"/>
    <property type="match status" value="1"/>
</dbReference>
<dbReference type="InterPro" id="IPR007507">
    <property type="entry name" value="Glycos_transf_N"/>
</dbReference>
<evidence type="ECO:0000256" key="2">
    <source>
        <dbReference type="ARBA" id="ARBA00004713"/>
    </source>
</evidence>
<comment type="subcellular location">
    <subcellularLocation>
        <location evidence="8">Cell membrane</location>
    </subcellularLocation>
</comment>
<comment type="catalytic activity">
    <reaction evidence="7 8">
        <text>lipid IVA (E. coli) + CMP-3-deoxy-beta-D-manno-octulosonate = alpha-Kdo-(2-&gt;6)-lipid IVA (E. coli) + CMP + H(+)</text>
        <dbReference type="Rhea" id="RHEA:28066"/>
        <dbReference type="ChEBI" id="CHEBI:15378"/>
        <dbReference type="ChEBI" id="CHEBI:58603"/>
        <dbReference type="ChEBI" id="CHEBI:60364"/>
        <dbReference type="ChEBI" id="CHEBI:60377"/>
        <dbReference type="ChEBI" id="CHEBI:85987"/>
        <dbReference type="EC" id="2.4.99.12"/>
    </reaction>
</comment>
<feature type="domain" description="3-deoxy-D-manno-octulosonic-acid transferase N-terminal" evidence="9">
    <location>
        <begin position="66"/>
        <end position="183"/>
    </location>
</feature>
<evidence type="ECO:0000313" key="11">
    <source>
        <dbReference type="Proteomes" id="UP000176562"/>
    </source>
</evidence>
<evidence type="ECO:0000256" key="1">
    <source>
        <dbReference type="ARBA" id="ARBA00003394"/>
    </source>
</evidence>
<dbReference type="PANTHER" id="PTHR42755">
    <property type="entry name" value="3-DEOXY-MANNO-OCTULOSONATE CYTIDYLYLTRANSFERASE"/>
    <property type="match status" value="1"/>
</dbReference>
<comment type="similarity">
    <text evidence="8">Belongs to the glycosyltransferase group 1 family.</text>
</comment>
<sequence>MRRSFLLWLRLTLAGLRKPGPLALRAAQVERPAGPLVWLVLSEGTEADAALVARRLGQLRAGLRLRVSAPGAAPAAALWPKGTETFAAPEESPAGIARLLARWRPDLIVLVGNDLPAAVICGAGKVPVMLVDACPGAAARPLLLRGQQRALLGRLSRILTRDPASSVALKRLGADPAKVEIGGILAEPPVPLRCSDPERASIAQGLRARPVWLATAVPEAEIETVLAAHTHALRLAHRMLLILAPDAQEDAVALAARLEGEGWAVGRRSLEGEPDAEMQVFLADDPGDYGLWYRLAPVTYMGGTFTGAAYHARSPLEPAALGSAIIHGPRTAPFTPDYTRLTEARAARAVASEAQLGEAVADLLAPDRAAILAHNAWAVTSGGAGAVEAVARAILTELDAARGSERE</sequence>
<dbReference type="RefSeq" id="WP_071165321.1">
    <property type="nucleotide sequence ID" value="NZ_CP017781.1"/>
</dbReference>
<dbReference type="EMBL" id="CP017781">
    <property type="protein sequence ID" value="AOZ68191.1"/>
    <property type="molecule type" value="Genomic_DNA"/>
</dbReference>
<comment type="pathway">
    <text evidence="2 8">Bacterial outer membrane biogenesis; LPS core biosynthesis.</text>
</comment>
<dbReference type="Pfam" id="PF04413">
    <property type="entry name" value="Glycos_transf_N"/>
    <property type="match status" value="1"/>
</dbReference>
<dbReference type="InterPro" id="IPR038107">
    <property type="entry name" value="Glycos_transf_N_sf"/>
</dbReference>
<organism evidence="10 11">
    <name type="scientific">Rhodobacter xanthinilyticus</name>
    <dbReference type="NCBI Taxonomy" id="1850250"/>
    <lineage>
        <taxon>Bacteria</taxon>
        <taxon>Pseudomonadati</taxon>
        <taxon>Pseudomonadota</taxon>
        <taxon>Alphaproteobacteria</taxon>
        <taxon>Rhodobacterales</taxon>
        <taxon>Rhodobacter group</taxon>
        <taxon>Rhodobacter</taxon>
    </lineage>
</organism>
<dbReference type="STRING" id="1850250.LPB142_01770"/>
<dbReference type="EC" id="2.4.99.12" evidence="3 8"/>
<proteinExistence type="inferred from homology"/>
<evidence type="ECO:0000256" key="3">
    <source>
        <dbReference type="ARBA" id="ARBA00012621"/>
    </source>
</evidence>
<dbReference type="UniPathway" id="UPA00958"/>
<keyword evidence="8" id="KW-0448">Lipopolysaccharide biosynthesis</keyword>
<dbReference type="GO" id="GO:0043842">
    <property type="term" value="F:Kdo transferase activity"/>
    <property type="evidence" value="ECO:0007669"/>
    <property type="project" value="UniProtKB-EC"/>
</dbReference>
<comment type="function">
    <text evidence="1 8">Involved in lipopolysaccharide (LPS) biosynthesis. Catalyzes the transfer of 3-deoxy-D-manno-octulosonate (Kdo) residue(s) from CMP-Kdo to lipid IV(A), the tetraacyldisaccharide-1,4'-bisphosphate precursor of lipid A.</text>
</comment>
<evidence type="ECO:0000256" key="7">
    <source>
        <dbReference type="ARBA" id="ARBA00049183"/>
    </source>
</evidence>
<name>A0A1D9M8P1_9RHOB</name>
<keyword evidence="11" id="KW-1185">Reference proteome</keyword>
<reference evidence="10 11" key="1">
    <citation type="submission" date="2016-10" db="EMBL/GenBank/DDBJ databases">
        <title>Rhodobacter sp. LPB0142, isolated from sea water.</title>
        <authorList>
            <person name="Kim E."/>
            <person name="Yi H."/>
        </authorList>
    </citation>
    <scope>NUCLEOTIDE SEQUENCE [LARGE SCALE GENOMIC DNA]</scope>
    <source>
        <strain evidence="10 11">LPB0142</strain>
    </source>
</reference>
<dbReference type="GO" id="GO:0005886">
    <property type="term" value="C:plasma membrane"/>
    <property type="evidence" value="ECO:0007669"/>
    <property type="project" value="UniProtKB-SubCell"/>
</dbReference>
<accession>A0A1D9M8P1</accession>
<evidence type="ECO:0000256" key="5">
    <source>
        <dbReference type="ARBA" id="ARBA00022679"/>
    </source>
</evidence>
<dbReference type="KEGG" id="rhp:LPB142_01770"/>
<evidence type="ECO:0000313" key="10">
    <source>
        <dbReference type="EMBL" id="AOZ68191.1"/>
    </source>
</evidence>
<dbReference type="GO" id="GO:0009245">
    <property type="term" value="P:lipid A biosynthetic process"/>
    <property type="evidence" value="ECO:0007669"/>
    <property type="project" value="TreeGrafter"/>
</dbReference>
<dbReference type="GO" id="GO:0009244">
    <property type="term" value="P:lipopolysaccharide core region biosynthetic process"/>
    <property type="evidence" value="ECO:0007669"/>
    <property type="project" value="UniProtKB-UniRule"/>
</dbReference>